<dbReference type="EMBL" id="OZ035844">
    <property type="protein sequence ID" value="CAL1597750.1"/>
    <property type="molecule type" value="Genomic_DNA"/>
</dbReference>
<proteinExistence type="predicted"/>
<organism evidence="2 3">
    <name type="scientific">Knipowitschia caucasica</name>
    <name type="common">Caucasian dwarf goby</name>
    <name type="synonym">Pomatoschistus caucasicus</name>
    <dbReference type="NCBI Taxonomy" id="637954"/>
    <lineage>
        <taxon>Eukaryota</taxon>
        <taxon>Metazoa</taxon>
        <taxon>Chordata</taxon>
        <taxon>Craniata</taxon>
        <taxon>Vertebrata</taxon>
        <taxon>Euteleostomi</taxon>
        <taxon>Actinopterygii</taxon>
        <taxon>Neopterygii</taxon>
        <taxon>Teleostei</taxon>
        <taxon>Neoteleostei</taxon>
        <taxon>Acanthomorphata</taxon>
        <taxon>Gobiaria</taxon>
        <taxon>Gobiiformes</taxon>
        <taxon>Gobioidei</taxon>
        <taxon>Gobiidae</taxon>
        <taxon>Gobiinae</taxon>
        <taxon>Knipowitschia</taxon>
    </lineage>
</organism>
<protein>
    <submittedName>
        <fullName evidence="2">Uncharacterized protein</fullName>
    </submittedName>
</protein>
<dbReference type="Proteomes" id="UP001497482">
    <property type="component" value="Chromosome 22"/>
</dbReference>
<keyword evidence="3" id="KW-1185">Reference proteome</keyword>
<evidence type="ECO:0000313" key="3">
    <source>
        <dbReference type="Proteomes" id="UP001497482"/>
    </source>
</evidence>
<reference evidence="2 3" key="1">
    <citation type="submission" date="2024-04" db="EMBL/GenBank/DDBJ databases">
        <authorList>
            <person name="Waldvogel A.-M."/>
            <person name="Schoenle A."/>
        </authorList>
    </citation>
    <scope>NUCLEOTIDE SEQUENCE [LARGE SCALE GENOMIC DNA]</scope>
</reference>
<feature type="region of interest" description="Disordered" evidence="1">
    <location>
        <begin position="25"/>
        <end position="104"/>
    </location>
</feature>
<name>A0AAV2LBX8_KNICA</name>
<accession>A0AAV2LBX8</accession>
<feature type="compositionally biased region" description="Polar residues" evidence="1">
    <location>
        <begin position="92"/>
        <end position="104"/>
    </location>
</feature>
<sequence>MSPSRPSSAQRLIIRLSPLYSTVTCNLTRLSRPPRPAAKPSPSLSQSSYHPKISQPSASPIDSTHASSPTSEPPHLLNPPHSPSEGPHSFRSPVNSPYTSSLSSAGAVPSLLNLLYAQNPTAHLSPSVLLGCLLSSIPGTDFPSSESTRSHAIESFS</sequence>
<feature type="compositionally biased region" description="Polar residues" evidence="1">
    <location>
        <begin position="46"/>
        <end position="70"/>
    </location>
</feature>
<gene>
    <name evidence="2" type="ORF">KC01_LOCUS26236</name>
</gene>
<evidence type="ECO:0000256" key="1">
    <source>
        <dbReference type="SAM" id="MobiDB-lite"/>
    </source>
</evidence>
<dbReference type="AlphaFoldDB" id="A0AAV2LBX8"/>
<evidence type="ECO:0000313" key="2">
    <source>
        <dbReference type="EMBL" id="CAL1597750.1"/>
    </source>
</evidence>